<keyword evidence="5" id="KW-1185">Reference proteome</keyword>
<protein>
    <submittedName>
        <fullName evidence="4">DNA-binding response regulator</fullName>
    </submittedName>
</protein>
<dbReference type="PROSITE" id="PS50930">
    <property type="entry name" value="HTH_LYTTR"/>
    <property type="match status" value="1"/>
</dbReference>
<evidence type="ECO:0000259" key="2">
    <source>
        <dbReference type="PROSITE" id="PS50110"/>
    </source>
</evidence>
<dbReference type="SMART" id="SM00448">
    <property type="entry name" value="REC"/>
    <property type="match status" value="1"/>
</dbReference>
<feature type="modified residue" description="4-aspartylphosphate" evidence="1">
    <location>
        <position position="56"/>
    </location>
</feature>
<evidence type="ECO:0000259" key="3">
    <source>
        <dbReference type="PROSITE" id="PS50930"/>
    </source>
</evidence>
<dbReference type="AlphaFoldDB" id="A0A3R8TQ56"/>
<name>A0A3R8TQ56_9BURK</name>
<dbReference type="Proteomes" id="UP000269265">
    <property type="component" value="Unassembled WGS sequence"/>
</dbReference>
<feature type="domain" description="Response regulatory" evidence="2">
    <location>
        <begin position="2"/>
        <end position="119"/>
    </location>
</feature>
<dbReference type="SUPFAM" id="SSF52172">
    <property type="entry name" value="CheY-like"/>
    <property type="match status" value="1"/>
</dbReference>
<dbReference type="InterPro" id="IPR011006">
    <property type="entry name" value="CheY-like_superfamily"/>
</dbReference>
<reference evidence="4 5" key="1">
    <citation type="submission" date="2018-12" db="EMBL/GenBank/DDBJ databases">
        <title>The whole draft genome of Aquabacterium sp. SJQ9.</title>
        <authorList>
            <person name="Sun L."/>
            <person name="Gao X."/>
            <person name="Chen W."/>
            <person name="Huang K."/>
        </authorList>
    </citation>
    <scope>NUCLEOTIDE SEQUENCE [LARGE SCALE GENOMIC DNA]</scope>
    <source>
        <strain evidence="4 5">SJQ9</strain>
    </source>
</reference>
<dbReference type="Pfam" id="PF00072">
    <property type="entry name" value="Response_reg"/>
    <property type="match status" value="1"/>
</dbReference>
<proteinExistence type="predicted"/>
<dbReference type="PANTHER" id="PTHR37299">
    <property type="entry name" value="TRANSCRIPTIONAL REGULATOR-RELATED"/>
    <property type="match status" value="1"/>
</dbReference>
<dbReference type="PROSITE" id="PS50110">
    <property type="entry name" value="RESPONSE_REGULATORY"/>
    <property type="match status" value="1"/>
</dbReference>
<dbReference type="Gene3D" id="2.40.50.1020">
    <property type="entry name" value="LytTr DNA-binding domain"/>
    <property type="match status" value="1"/>
</dbReference>
<dbReference type="GO" id="GO:0000156">
    <property type="term" value="F:phosphorelay response regulator activity"/>
    <property type="evidence" value="ECO:0007669"/>
    <property type="project" value="InterPro"/>
</dbReference>
<dbReference type="Gene3D" id="3.40.50.2300">
    <property type="match status" value="1"/>
</dbReference>
<dbReference type="InterPro" id="IPR001789">
    <property type="entry name" value="Sig_transdc_resp-reg_receiver"/>
</dbReference>
<dbReference type="SMART" id="SM00850">
    <property type="entry name" value="LytTR"/>
    <property type="match status" value="1"/>
</dbReference>
<evidence type="ECO:0000313" key="5">
    <source>
        <dbReference type="Proteomes" id="UP000269265"/>
    </source>
</evidence>
<keyword evidence="4" id="KW-0238">DNA-binding</keyword>
<dbReference type="EMBL" id="RSED01000025">
    <property type="protein sequence ID" value="RRS02328.1"/>
    <property type="molecule type" value="Genomic_DNA"/>
</dbReference>
<dbReference type="PANTHER" id="PTHR37299:SF1">
    <property type="entry name" value="STAGE 0 SPORULATION PROTEIN A HOMOLOG"/>
    <property type="match status" value="1"/>
</dbReference>
<organism evidence="4 5">
    <name type="scientific">Aquabacterium soli</name>
    <dbReference type="NCBI Taxonomy" id="2493092"/>
    <lineage>
        <taxon>Bacteria</taxon>
        <taxon>Pseudomonadati</taxon>
        <taxon>Pseudomonadota</taxon>
        <taxon>Betaproteobacteria</taxon>
        <taxon>Burkholderiales</taxon>
        <taxon>Aquabacterium</taxon>
    </lineage>
</organism>
<evidence type="ECO:0000256" key="1">
    <source>
        <dbReference type="PROSITE-ProRule" id="PRU00169"/>
    </source>
</evidence>
<dbReference type="OrthoDB" id="236568at2"/>
<evidence type="ECO:0000313" key="4">
    <source>
        <dbReference type="EMBL" id="RRS02328.1"/>
    </source>
</evidence>
<accession>A0A3R8TQ56</accession>
<dbReference type="InterPro" id="IPR007492">
    <property type="entry name" value="LytTR_DNA-bd_dom"/>
</dbReference>
<comment type="caution">
    <text evidence="4">The sequence shown here is derived from an EMBL/GenBank/DDBJ whole genome shotgun (WGS) entry which is preliminary data.</text>
</comment>
<dbReference type="GO" id="GO:0003677">
    <property type="term" value="F:DNA binding"/>
    <property type="evidence" value="ECO:0007669"/>
    <property type="project" value="UniProtKB-KW"/>
</dbReference>
<keyword evidence="1" id="KW-0597">Phosphoprotein</keyword>
<dbReference type="Pfam" id="PF04397">
    <property type="entry name" value="LytTR"/>
    <property type="match status" value="1"/>
</dbReference>
<feature type="domain" description="HTH LytTR-type" evidence="3">
    <location>
        <begin position="139"/>
        <end position="252"/>
    </location>
</feature>
<gene>
    <name evidence="4" type="ORF">EIP75_21380</name>
</gene>
<dbReference type="InterPro" id="IPR046947">
    <property type="entry name" value="LytR-like"/>
</dbReference>
<sequence>MRALVVDDEPLARQRLAVLLSRLDEPVQVVGEAGDAGAALAWLEARPGLADVVLLDIQMPGPDGLRLADKIRGLTPAPQVVFVTAHTEHALKAFELEASDYLTKPVRQERLAQAMARCRKRQSTVLAAPQALQATPATLLVQERGRVVKVPISDILYLKAELKYVTLRTATHSYVLDDSLTDLEERLGASVIRVHRNALVARLAVRRLERRDDADGTEGWAVQVGPAASAGGGEWLAVSRRQVPGVKEALLEASRR</sequence>